<protein>
    <submittedName>
        <fullName evidence="3">Procyclic form-specific polypeptide B1-alpha-like</fullName>
    </submittedName>
</protein>
<evidence type="ECO:0000256" key="1">
    <source>
        <dbReference type="SAM" id="MobiDB-lite"/>
    </source>
</evidence>
<feature type="compositionally biased region" description="Low complexity" evidence="1">
    <location>
        <begin position="1"/>
        <end position="12"/>
    </location>
</feature>
<evidence type="ECO:0000313" key="3">
    <source>
        <dbReference type="RefSeq" id="XP_017768940.1"/>
    </source>
</evidence>
<accession>A0ABM1M2Z0</accession>
<dbReference type="Proteomes" id="UP000695000">
    <property type="component" value="Unplaced"/>
</dbReference>
<evidence type="ECO:0000313" key="2">
    <source>
        <dbReference type="Proteomes" id="UP000695000"/>
    </source>
</evidence>
<reference evidence="3" key="1">
    <citation type="submission" date="2025-08" db="UniProtKB">
        <authorList>
            <consortium name="RefSeq"/>
        </authorList>
    </citation>
    <scope>IDENTIFICATION</scope>
    <source>
        <tissue evidence="3">Whole Larva</tissue>
    </source>
</reference>
<feature type="compositionally biased region" description="Basic and acidic residues" evidence="1">
    <location>
        <begin position="129"/>
        <end position="152"/>
    </location>
</feature>
<sequence>MNSSSTNNTRNDSLIESTKSDGELCKNRSSPGFMANFINNVCGGFEMKLPRQRGRKTDPKPKKNPSKRKDAPERKVIEKPDPKPKGFPDPKPKGFPDPKPKGFPDPKPKDSKRKDLPDPIPKKPKRKLKPEPKPKKQDEPKLKLRESLSSHDLRRRKDKNASRLWDFVSGKYKPLVRKGKVEVKQKESFYGLKVKRNRFLDPYKIYN</sequence>
<dbReference type="RefSeq" id="XP_017768940.1">
    <property type="nucleotide sequence ID" value="XM_017913451.1"/>
</dbReference>
<proteinExistence type="predicted"/>
<feature type="region of interest" description="Disordered" evidence="1">
    <location>
        <begin position="45"/>
        <end position="164"/>
    </location>
</feature>
<feature type="region of interest" description="Disordered" evidence="1">
    <location>
        <begin position="1"/>
        <end position="33"/>
    </location>
</feature>
<keyword evidence="2" id="KW-1185">Reference proteome</keyword>
<name>A0ABM1M2Z0_NICVS</name>
<dbReference type="GeneID" id="108557064"/>
<organism evidence="2 3">
    <name type="scientific">Nicrophorus vespilloides</name>
    <name type="common">Boreal carrion beetle</name>
    <dbReference type="NCBI Taxonomy" id="110193"/>
    <lineage>
        <taxon>Eukaryota</taxon>
        <taxon>Metazoa</taxon>
        <taxon>Ecdysozoa</taxon>
        <taxon>Arthropoda</taxon>
        <taxon>Hexapoda</taxon>
        <taxon>Insecta</taxon>
        <taxon>Pterygota</taxon>
        <taxon>Neoptera</taxon>
        <taxon>Endopterygota</taxon>
        <taxon>Coleoptera</taxon>
        <taxon>Polyphaga</taxon>
        <taxon>Staphyliniformia</taxon>
        <taxon>Silphidae</taxon>
        <taxon>Nicrophorinae</taxon>
        <taxon>Nicrophorus</taxon>
    </lineage>
</organism>
<gene>
    <name evidence="3" type="primary">LOC108557064</name>
</gene>
<feature type="non-terminal residue" evidence="3">
    <location>
        <position position="207"/>
    </location>
</feature>
<feature type="compositionally biased region" description="Basic and acidic residues" evidence="1">
    <location>
        <begin position="55"/>
        <end position="121"/>
    </location>
</feature>